<feature type="non-terminal residue" evidence="1">
    <location>
        <position position="1"/>
    </location>
</feature>
<evidence type="ECO:0000313" key="2">
    <source>
        <dbReference type="Proteomes" id="UP000265520"/>
    </source>
</evidence>
<reference evidence="1 2" key="1">
    <citation type="journal article" date="2018" name="Front. Plant Sci.">
        <title>Red Clover (Trifolium pratense) and Zigzag Clover (T. medium) - A Picture of Genomic Similarities and Differences.</title>
        <authorList>
            <person name="Dluhosova J."/>
            <person name="Istvanek J."/>
            <person name="Nedelnik J."/>
            <person name="Repkova J."/>
        </authorList>
    </citation>
    <scope>NUCLEOTIDE SEQUENCE [LARGE SCALE GENOMIC DNA]</scope>
    <source>
        <strain evidence="2">cv. 10/8</strain>
        <tissue evidence="1">Leaf</tissue>
    </source>
</reference>
<organism evidence="1 2">
    <name type="scientific">Trifolium medium</name>
    <dbReference type="NCBI Taxonomy" id="97028"/>
    <lineage>
        <taxon>Eukaryota</taxon>
        <taxon>Viridiplantae</taxon>
        <taxon>Streptophyta</taxon>
        <taxon>Embryophyta</taxon>
        <taxon>Tracheophyta</taxon>
        <taxon>Spermatophyta</taxon>
        <taxon>Magnoliopsida</taxon>
        <taxon>eudicotyledons</taxon>
        <taxon>Gunneridae</taxon>
        <taxon>Pentapetalae</taxon>
        <taxon>rosids</taxon>
        <taxon>fabids</taxon>
        <taxon>Fabales</taxon>
        <taxon>Fabaceae</taxon>
        <taxon>Papilionoideae</taxon>
        <taxon>50 kb inversion clade</taxon>
        <taxon>NPAAA clade</taxon>
        <taxon>Hologalegina</taxon>
        <taxon>IRL clade</taxon>
        <taxon>Trifolieae</taxon>
        <taxon>Trifolium</taxon>
    </lineage>
</organism>
<proteinExistence type="predicted"/>
<sequence>ARAEPGKASSNLAWPSETC</sequence>
<protein>
    <submittedName>
        <fullName evidence="1">Uncharacterized protein</fullName>
    </submittedName>
</protein>
<keyword evidence="2" id="KW-1185">Reference proteome</keyword>
<name>A0A392VSL8_9FABA</name>
<dbReference type="EMBL" id="LXQA011267611">
    <property type="protein sequence ID" value="MCI91276.1"/>
    <property type="molecule type" value="Genomic_DNA"/>
</dbReference>
<comment type="caution">
    <text evidence="1">The sequence shown here is derived from an EMBL/GenBank/DDBJ whole genome shotgun (WGS) entry which is preliminary data.</text>
</comment>
<dbReference type="AlphaFoldDB" id="A0A392VSL8"/>
<accession>A0A392VSL8</accession>
<evidence type="ECO:0000313" key="1">
    <source>
        <dbReference type="EMBL" id="MCI91276.1"/>
    </source>
</evidence>
<dbReference type="Proteomes" id="UP000265520">
    <property type="component" value="Unassembled WGS sequence"/>
</dbReference>